<dbReference type="SUPFAM" id="SSF56672">
    <property type="entry name" value="DNA/RNA polymerases"/>
    <property type="match status" value="1"/>
</dbReference>
<proteinExistence type="predicted"/>
<dbReference type="AlphaFoldDB" id="A0A381X134"/>
<dbReference type="GO" id="GO:0042276">
    <property type="term" value="P:error-prone translesion synthesis"/>
    <property type="evidence" value="ECO:0007669"/>
    <property type="project" value="TreeGrafter"/>
</dbReference>
<dbReference type="Pfam" id="PF00817">
    <property type="entry name" value="IMS"/>
    <property type="match status" value="1"/>
</dbReference>
<evidence type="ECO:0000256" key="4">
    <source>
        <dbReference type="ARBA" id="ARBA00023236"/>
    </source>
</evidence>
<keyword evidence="2" id="KW-0741">SOS mutagenesis</keyword>
<dbReference type="InterPro" id="IPR043128">
    <property type="entry name" value="Rev_trsase/Diguanyl_cyclase"/>
</dbReference>
<dbReference type="Pfam" id="PF13438">
    <property type="entry name" value="DUF4113"/>
    <property type="match status" value="1"/>
</dbReference>
<dbReference type="InterPro" id="IPR001126">
    <property type="entry name" value="UmuC"/>
</dbReference>
<dbReference type="PROSITE" id="PS50173">
    <property type="entry name" value="UMUC"/>
    <property type="match status" value="1"/>
</dbReference>
<dbReference type="InterPro" id="IPR050116">
    <property type="entry name" value="DNA_polymerase-Y"/>
</dbReference>
<dbReference type="Pfam" id="PF11799">
    <property type="entry name" value="IMS_C"/>
    <property type="match status" value="1"/>
</dbReference>
<dbReference type="GO" id="GO:0003887">
    <property type="term" value="F:DNA-directed DNA polymerase activity"/>
    <property type="evidence" value="ECO:0007669"/>
    <property type="project" value="TreeGrafter"/>
</dbReference>
<dbReference type="GO" id="GO:0003684">
    <property type="term" value="F:damaged DNA binding"/>
    <property type="evidence" value="ECO:0007669"/>
    <property type="project" value="InterPro"/>
</dbReference>
<accession>A0A381X134</accession>
<organism evidence="6">
    <name type="scientific">marine metagenome</name>
    <dbReference type="NCBI Taxonomy" id="408172"/>
    <lineage>
        <taxon>unclassified sequences</taxon>
        <taxon>metagenomes</taxon>
        <taxon>ecological metagenomes</taxon>
    </lineage>
</organism>
<keyword evidence="4" id="KW-0742">SOS response</keyword>
<feature type="domain" description="UmuC" evidence="5">
    <location>
        <begin position="1"/>
        <end position="130"/>
    </location>
</feature>
<dbReference type="InterPro" id="IPR025188">
    <property type="entry name" value="DUF4113"/>
</dbReference>
<dbReference type="GO" id="GO:0005829">
    <property type="term" value="C:cytosol"/>
    <property type="evidence" value="ECO:0007669"/>
    <property type="project" value="TreeGrafter"/>
</dbReference>
<evidence type="ECO:0000256" key="1">
    <source>
        <dbReference type="ARBA" id="ARBA00022763"/>
    </source>
</evidence>
<sequence>MGEPVFKARNIIEKNNVYVFSTNFALYGDMSSRVMSLLNHMSPEIEIYSIDEAFMNFDGIKDHLKLASKMRRTIKKHTGIPISIGIAKTKTLAKIANHVAKRYTKEGVYVLTGSDKILKYLPVSKIWGIGSRYSRMLNSEGIKTAYDFTQLNEEWVLKKMTIMGLRLQNELKEKSCFSIDTYPPRKKNICTSRSFGVQVRELRLIQEAITTHAVRCAEKLRSEKGCAKYVSVILKTNPFDTIGEYYNGYKSLSLNIPTNDTVEIIRTANTLLKSMYRKGLTYKKAGVIVGDIIPQDEVQLHLFDIDANYIKKKNLYGTVDKINQKMGRDKVQILGQGIAKRWVLKRERLSPSYTTRWDELLKVHC</sequence>
<gene>
    <name evidence="6" type="ORF">METZ01_LOCUS111264</name>
</gene>
<dbReference type="PANTHER" id="PTHR11076">
    <property type="entry name" value="DNA REPAIR POLYMERASE UMUC / TRANSFERASE FAMILY MEMBER"/>
    <property type="match status" value="1"/>
</dbReference>
<dbReference type="InterPro" id="IPR043502">
    <property type="entry name" value="DNA/RNA_pol_sf"/>
</dbReference>
<dbReference type="InterPro" id="IPR017961">
    <property type="entry name" value="DNA_pol_Y-fam_little_finger"/>
</dbReference>
<dbReference type="Gene3D" id="1.10.150.20">
    <property type="entry name" value="5' to 3' exonuclease, C-terminal subdomain"/>
    <property type="match status" value="1"/>
</dbReference>
<dbReference type="InterPro" id="IPR036775">
    <property type="entry name" value="DNA_pol_Y-fam_lit_finger_sf"/>
</dbReference>
<keyword evidence="3" id="KW-0234">DNA repair</keyword>
<dbReference type="SUPFAM" id="SSF100879">
    <property type="entry name" value="Lesion bypass DNA polymerase (Y-family), little finger domain"/>
    <property type="match status" value="1"/>
</dbReference>
<dbReference type="EMBL" id="UINC01013536">
    <property type="protein sequence ID" value="SVA58410.1"/>
    <property type="molecule type" value="Genomic_DNA"/>
</dbReference>
<dbReference type="Gene3D" id="3.30.70.270">
    <property type="match status" value="1"/>
</dbReference>
<dbReference type="GO" id="GO:0009432">
    <property type="term" value="P:SOS response"/>
    <property type="evidence" value="ECO:0007669"/>
    <property type="project" value="UniProtKB-KW"/>
</dbReference>
<keyword evidence="1" id="KW-0227">DNA damage</keyword>
<evidence type="ECO:0000256" key="3">
    <source>
        <dbReference type="ARBA" id="ARBA00023204"/>
    </source>
</evidence>
<reference evidence="6" key="1">
    <citation type="submission" date="2018-05" db="EMBL/GenBank/DDBJ databases">
        <authorList>
            <person name="Lanie J.A."/>
            <person name="Ng W.-L."/>
            <person name="Kazmierczak K.M."/>
            <person name="Andrzejewski T.M."/>
            <person name="Davidsen T.M."/>
            <person name="Wayne K.J."/>
            <person name="Tettelin H."/>
            <person name="Glass J.I."/>
            <person name="Rusch D."/>
            <person name="Podicherti R."/>
            <person name="Tsui H.-C.T."/>
            <person name="Winkler M.E."/>
        </authorList>
    </citation>
    <scope>NUCLEOTIDE SEQUENCE</scope>
</reference>
<dbReference type="PANTHER" id="PTHR11076:SF34">
    <property type="entry name" value="PROTEIN UMUC"/>
    <property type="match status" value="1"/>
</dbReference>
<evidence type="ECO:0000259" key="5">
    <source>
        <dbReference type="PROSITE" id="PS50173"/>
    </source>
</evidence>
<dbReference type="CDD" id="cd01700">
    <property type="entry name" value="PolY_Pol_V_umuC"/>
    <property type="match status" value="1"/>
</dbReference>
<evidence type="ECO:0000313" key="6">
    <source>
        <dbReference type="EMBL" id="SVA58410.1"/>
    </source>
</evidence>
<evidence type="ECO:0000256" key="2">
    <source>
        <dbReference type="ARBA" id="ARBA00023199"/>
    </source>
</evidence>
<dbReference type="Gene3D" id="3.30.1490.100">
    <property type="entry name" value="DNA polymerase, Y-family, little finger domain"/>
    <property type="match status" value="1"/>
</dbReference>
<dbReference type="GO" id="GO:0006281">
    <property type="term" value="P:DNA repair"/>
    <property type="evidence" value="ECO:0007669"/>
    <property type="project" value="UniProtKB-KW"/>
</dbReference>
<name>A0A381X134_9ZZZZ</name>
<protein>
    <recommendedName>
        <fullName evidence="5">UmuC domain-containing protein</fullName>
    </recommendedName>
</protein>